<dbReference type="Proteomes" id="UP001431783">
    <property type="component" value="Unassembled WGS sequence"/>
</dbReference>
<dbReference type="GO" id="GO:0005737">
    <property type="term" value="C:cytoplasm"/>
    <property type="evidence" value="ECO:0007669"/>
    <property type="project" value="UniProtKB-SubCell"/>
</dbReference>
<dbReference type="GO" id="GO:0070628">
    <property type="term" value="F:proteasome binding"/>
    <property type="evidence" value="ECO:0007669"/>
    <property type="project" value="TreeGrafter"/>
</dbReference>
<dbReference type="CDD" id="cd13314">
    <property type="entry name" value="PH_Rpn13"/>
    <property type="match status" value="1"/>
</dbReference>
<evidence type="ECO:0000256" key="4">
    <source>
        <dbReference type="ARBA" id="ARBA00022490"/>
    </source>
</evidence>
<keyword evidence="6" id="KW-0539">Nucleus</keyword>
<dbReference type="Gene3D" id="2.30.29.70">
    <property type="entry name" value="Proteasomal ubiquitin receptor Rpn13/ADRM1"/>
    <property type="match status" value="1"/>
</dbReference>
<evidence type="ECO:0000256" key="7">
    <source>
        <dbReference type="ARBA" id="ARBA00054744"/>
    </source>
</evidence>
<comment type="caution">
    <text evidence="11">The sequence shown here is derived from an EMBL/GenBank/DDBJ whole genome shotgun (WGS) entry which is preliminary data.</text>
</comment>
<accession>A0AAW1TI72</accession>
<keyword evidence="5" id="KW-0647">Proteasome</keyword>
<feature type="region of interest" description="Disordered" evidence="9">
    <location>
        <begin position="180"/>
        <end position="224"/>
    </location>
</feature>
<dbReference type="GO" id="GO:0008541">
    <property type="term" value="C:proteasome regulatory particle, lid subcomplex"/>
    <property type="evidence" value="ECO:0007669"/>
    <property type="project" value="TreeGrafter"/>
</dbReference>
<dbReference type="InterPro" id="IPR038633">
    <property type="entry name" value="Rpn13/ADRM1_Pru_sf"/>
</dbReference>
<name>A0AAW1TI72_9CUCU</name>
<evidence type="ECO:0000256" key="8">
    <source>
        <dbReference type="ARBA" id="ARBA00070663"/>
    </source>
</evidence>
<sequence length="290" mass="31843">MPAIGALFGNTTPGPGSTGGNKHLVEMRAGKMNLKGRMIYPDKRKGLLYIYQSDDSLMHFCWQDRATGVVEDDLIIFPDDCEYARIPQCTTGRAYLLKFKSSSRKFFFWLQEPRTDKDDEHCKRINEILNNPSSVNQSEHNPEQDLQRLLSSMSQSQIVQLFSGGGQGLTSLLGTIRGPESGSARTNTTPAITHRTVPTTPTTNTNTQSTAVVSSGGQSTPQSAPVVAVTPEAPARAPRSSTQGAESGSTNMQPIQLADLQTFLQGIAPPNHNTQWTYLLLLLQMHYLEF</sequence>
<comment type="subcellular location">
    <subcellularLocation>
        <location evidence="2">Cytoplasm</location>
    </subcellularLocation>
    <subcellularLocation>
        <location evidence="1">Nucleus</location>
    </subcellularLocation>
</comment>
<organism evidence="11 12">
    <name type="scientific">Henosepilachna vigintioctopunctata</name>
    <dbReference type="NCBI Taxonomy" id="420089"/>
    <lineage>
        <taxon>Eukaryota</taxon>
        <taxon>Metazoa</taxon>
        <taxon>Ecdysozoa</taxon>
        <taxon>Arthropoda</taxon>
        <taxon>Hexapoda</taxon>
        <taxon>Insecta</taxon>
        <taxon>Pterygota</taxon>
        <taxon>Neoptera</taxon>
        <taxon>Endopterygota</taxon>
        <taxon>Coleoptera</taxon>
        <taxon>Polyphaga</taxon>
        <taxon>Cucujiformia</taxon>
        <taxon>Coccinelloidea</taxon>
        <taxon>Coccinellidae</taxon>
        <taxon>Epilachninae</taxon>
        <taxon>Epilachnini</taxon>
        <taxon>Henosepilachna</taxon>
    </lineage>
</organism>
<evidence type="ECO:0000313" key="12">
    <source>
        <dbReference type="Proteomes" id="UP001431783"/>
    </source>
</evidence>
<evidence type="ECO:0000256" key="9">
    <source>
        <dbReference type="SAM" id="MobiDB-lite"/>
    </source>
</evidence>
<gene>
    <name evidence="11" type="ORF">WA026_002882</name>
</gene>
<evidence type="ECO:0000256" key="3">
    <source>
        <dbReference type="ARBA" id="ARBA00009216"/>
    </source>
</evidence>
<feature type="compositionally biased region" description="Low complexity" evidence="9">
    <location>
        <begin position="196"/>
        <end position="215"/>
    </location>
</feature>
<proteinExistence type="inferred from homology"/>
<comment type="similarity">
    <text evidence="3">Belongs to the ADRM1 family.</text>
</comment>
<comment type="function">
    <text evidence="7">May function as a proteasomal ubiquitin receptor. May promote the deubiquitinating activity associated with the 26S proteasome.</text>
</comment>
<dbReference type="AlphaFoldDB" id="A0AAW1TI72"/>
<feature type="region of interest" description="Disordered" evidence="9">
    <location>
        <begin position="1"/>
        <end position="21"/>
    </location>
</feature>
<evidence type="ECO:0000256" key="6">
    <source>
        <dbReference type="ARBA" id="ARBA00023242"/>
    </source>
</evidence>
<dbReference type="GO" id="GO:0005634">
    <property type="term" value="C:nucleus"/>
    <property type="evidence" value="ECO:0007669"/>
    <property type="project" value="UniProtKB-SubCell"/>
</dbReference>
<dbReference type="PANTHER" id="PTHR12225:SF0">
    <property type="entry name" value="PROTEASOMAL UBIQUITIN RECEPTOR ADRM1"/>
    <property type="match status" value="1"/>
</dbReference>
<reference evidence="11 12" key="1">
    <citation type="submission" date="2023-03" db="EMBL/GenBank/DDBJ databases">
        <title>Genome insight into feeding habits of ladybird beetles.</title>
        <authorList>
            <person name="Li H.-S."/>
            <person name="Huang Y.-H."/>
            <person name="Pang H."/>
        </authorList>
    </citation>
    <scope>NUCLEOTIDE SEQUENCE [LARGE SCALE GENOMIC DNA]</scope>
    <source>
        <strain evidence="11">SYSU_2023b</strain>
        <tissue evidence="11">Whole body</tissue>
    </source>
</reference>
<evidence type="ECO:0000313" key="11">
    <source>
        <dbReference type="EMBL" id="KAK9869125.1"/>
    </source>
</evidence>
<keyword evidence="12" id="KW-1185">Reference proteome</keyword>
<dbReference type="EMBL" id="JARQZJ010000001">
    <property type="protein sequence ID" value="KAK9869125.1"/>
    <property type="molecule type" value="Genomic_DNA"/>
</dbReference>
<evidence type="ECO:0000256" key="2">
    <source>
        <dbReference type="ARBA" id="ARBA00004496"/>
    </source>
</evidence>
<dbReference type="PROSITE" id="PS51917">
    <property type="entry name" value="PRU"/>
    <property type="match status" value="1"/>
</dbReference>
<keyword evidence="4" id="KW-0963">Cytoplasm</keyword>
<dbReference type="InterPro" id="IPR044868">
    <property type="entry name" value="Rpn13/ADRM1_Pru"/>
</dbReference>
<dbReference type="PANTHER" id="PTHR12225">
    <property type="entry name" value="ADHESION REGULATING MOLECULE 1 110 KDA CELL MEMBRANE GLYCOPROTEIN"/>
    <property type="match status" value="1"/>
</dbReference>
<dbReference type="GO" id="GO:0061133">
    <property type="term" value="F:endopeptidase activator activity"/>
    <property type="evidence" value="ECO:0007669"/>
    <property type="project" value="TreeGrafter"/>
</dbReference>
<feature type="domain" description="Pru" evidence="10">
    <location>
        <begin position="19"/>
        <end position="132"/>
    </location>
</feature>
<dbReference type="InterPro" id="IPR006773">
    <property type="entry name" value="Rpn13/ADRM1"/>
</dbReference>
<dbReference type="Pfam" id="PF04683">
    <property type="entry name" value="Rpn13_ADRM1_Pru"/>
    <property type="match status" value="1"/>
</dbReference>
<evidence type="ECO:0000259" key="10">
    <source>
        <dbReference type="PROSITE" id="PS51917"/>
    </source>
</evidence>
<evidence type="ECO:0000256" key="5">
    <source>
        <dbReference type="ARBA" id="ARBA00022942"/>
    </source>
</evidence>
<dbReference type="FunFam" id="2.30.29.70:FF:000001">
    <property type="entry name" value="Proteasomal ubiquitin receptor ADRM1"/>
    <property type="match status" value="1"/>
</dbReference>
<evidence type="ECO:0000256" key="1">
    <source>
        <dbReference type="ARBA" id="ARBA00004123"/>
    </source>
</evidence>
<protein>
    <recommendedName>
        <fullName evidence="8">Proteasomal ubiquitin receptor ADRM1 homolog</fullName>
    </recommendedName>
</protein>